<accession>A0A1V9WZT6</accession>
<comment type="catalytic activity">
    <reaction evidence="6 8">
        <text>O-phospho-L-tyrosyl-[protein] + H2O = L-tyrosyl-[protein] + phosphate</text>
        <dbReference type="Rhea" id="RHEA:10684"/>
        <dbReference type="Rhea" id="RHEA-COMP:10136"/>
        <dbReference type="Rhea" id="RHEA-COMP:20101"/>
        <dbReference type="ChEBI" id="CHEBI:15377"/>
        <dbReference type="ChEBI" id="CHEBI:43474"/>
        <dbReference type="ChEBI" id="CHEBI:46858"/>
        <dbReference type="ChEBI" id="CHEBI:61978"/>
        <dbReference type="EC" id="3.1.3.48"/>
    </reaction>
</comment>
<evidence type="ECO:0000313" key="10">
    <source>
        <dbReference type="EMBL" id="OQR66646.1"/>
    </source>
</evidence>
<dbReference type="Gene3D" id="3.40.50.12350">
    <property type="match status" value="1"/>
</dbReference>
<evidence type="ECO:0000256" key="8">
    <source>
        <dbReference type="RuleBase" id="RU362036"/>
    </source>
</evidence>
<dbReference type="Proteomes" id="UP000192247">
    <property type="component" value="Unassembled WGS sequence"/>
</dbReference>
<dbReference type="GO" id="GO:2001240">
    <property type="term" value="P:negative regulation of extrinsic apoptotic signaling pathway in absence of ligand"/>
    <property type="evidence" value="ECO:0007669"/>
    <property type="project" value="TreeGrafter"/>
</dbReference>
<evidence type="ECO:0000256" key="1">
    <source>
        <dbReference type="ARBA" id="ARBA00010501"/>
    </source>
</evidence>
<evidence type="ECO:0000313" key="11">
    <source>
        <dbReference type="Proteomes" id="UP000192247"/>
    </source>
</evidence>
<keyword evidence="4 7" id="KW-0460">Magnesium</keyword>
<comment type="caution">
    <text evidence="10">The sequence shown here is derived from an EMBL/GenBank/DDBJ whole genome shotgun (WGS) entry which is preliminary data.</text>
</comment>
<keyword evidence="3 8" id="KW-0378">Hydrolase</keyword>
<dbReference type="GO" id="GO:0004725">
    <property type="term" value="F:protein tyrosine phosphatase activity"/>
    <property type="evidence" value="ECO:0007669"/>
    <property type="project" value="UniProtKB-EC"/>
</dbReference>
<feature type="binding site" evidence="7">
    <location>
        <position position="233"/>
    </location>
    <ligand>
        <name>Mg(2+)</name>
        <dbReference type="ChEBI" id="CHEBI:18420"/>
    </ligand>
</feature>
<keyword evidence="8" id="KW-0805">Transcription regulation</keyword>
<dbReference type="GO" id="GO:0005634">
    <property type="term" value="C:nucleus"/>
    <property type="evidence" value="ECO:0007669"/>
    <property type="project" value="TreeGrafter"/>
</dbReference>
<proteinExistence type="inferred from homology"/>
<reference evidence="10 11" key="1">
    <citation type="journal article" date="2017" name="Gigascience">
        <title>Draft genome of the honey bee ectoparasitic mite, Tropilaelaps mercedesae, is shaped by the parasitic life history.</title>
        <authorList>
            <person name="Dong X."/>
            <person name="Armstrong S.D."/>
            <person name="Xia D."/>
            <person name="Makepeace B.L."/>
            <person name="Darby A.C."/>
            <person name="Kadowaki T."/>
        </authorList>
    </citation>
    <scope>NUCLEOTIDE SEQUENCE [LARGE SCALE GENOMIC DNA]</scope>
    <source>
        <strain evidence="10">Wuxi-XJTLU</strain>
    </source>
</reference>
<feature type="compositionally biased region" description="Low complexity" evidence="9">
    <location>
        <begin position="1"/>
        <end position="18"/>
    </location>
</feature>
<feature type="region of interest" description="Disordered" evidence="9">
    <location>
        <begin position="75"/>
        <end position="102"/>
    </location>
</feature>
<dbReference type="EC" id="3.1.3.48" evidence="8"/>
<name>A0A1V9WZT6_9ACAR</name>
<evidence type="ECO:0000256" key="5">
    <source>
        <dbReference type="ARBA" id="ARBA00022912"/>
    </source>
</evidence>
<dbReference type="STRING" id="418985.A0A1V9WZT6"/>
<evidence type="ECO:0000256" key="2">
    <source>
        <dbReference type="ARBA" id="ARBA00022723"/>
    </source>
</evidence>
<dbReference type="InterPro" id="IPR028472">
    <property type="entry name" value="EYA"/>
</dbReference>
<keyword evidence="11" id="KW-1185">Reference proteome</keyword>
<gene>
    <name evidence="10" type="ORF">BIW11_14014</name>
</gene>
<sequence length="518" mass="56205">MQATAYSSNPSGGASYSSHHSNTSPFYNSPVHSGYTNLAIGTPYSDSLRTTSNSAKHTPTSTYLAHYPTAFSSSPAVPGSTSSSGPQTSSSQSPSVYSSYPSFSATTPSQNGAFSQPGPLDYSAYGYGNYYYGGSSQGYPGGGYASALSQLTQAQGNSIATASSYSPITASSITPNELPYNLPGEASPPLVYNKRNRSTKRTRKVSNNILAHSVSLSPEPEQAMERVFIWELDETIVLLQSLIDGQFAMTHRKDMALAKDCGLKMQELMFRVADGHLFYHELEACEQIHVDDVTSEEQLAIQQQQQQGGPNNSPMAALPIPGPICMNGGRAAGIDWMRKLAARYQHIRDVYKDYAGNVGALVNATTSVEHPASGGINGLNVSQTGNVEEWLKLRQKIEEITDKWLTHAQACIQLVNQRSNCINVLVSSNQLVLTLSKLLLFGLGELFPIENVYSSHRIGKQSCFDRVLAKFGKKCTYIVVGGSKEDESSSKALNLPFWRINQHSDLEALHYALELGHL</sequence>
<dbReference type="GO" id="GO:0046872">
    <property type="term" value="F:metal ion binding"/>
    <property type="evidence" value="ECO:0007669"/>
    <property type="project" value="UniProtKB-KW"/>
</dbReference>
<evidence type="ECO:0000256" key="6">
    <source>
        <dbReference type="ARBA" id="ARBA00051722"/>
    </source>
</evidence>
<dbReference type="GO" id="GO:0045739">
    <property type="term" value="P:positive regulation of DNA repair"/>
    <property type="evidence" value="ECO:0007669"/>
    <property type="project" value="TreeGrafter"/>
</dbReference>
<feature type="region of interest" description="Disordered" evidence="9">
    <location>
        <begin position="1"/>
        <end position="22"/>
    </location>
</feature>
<dbReference type="InterPro" id="IPR038102">
    <property type="entry name" value="EYA_dom_sf"/>
</dbReference>
<dbReference type="InParanoid" id="A0A1V9WZT6"/>
<comment type="cofactor">
    <cofactor evidence="7 8">
        <name>Mg(2+)</name>
        <dbReference type="ChEBI" id="CHEBI:18420"/>
    </cofactor>
    <text evidence="7 8">Binds 1 Mg(2+) ion per subunit.</text>
</comment>
<keyword evidence="2 7" id="KW-0479">Metal-binding</keyword>
<keyword evidence="8" id="KW-0804">Transcription</keyword>
<evidence type="ECO:0000256" key="9">
    <source>
        <dbReference type="SAM" id="MobiDB-lite"/>
    </source>
</evidence>
<comment type="similarity">
    <text evidence="1 8">Belongs to the HAD-like hydrolase superfamily. EYA family.</text>
</comment>
<dbReference type="EMBL" id="MNPL01031528">
    <property type="protein sequence ID" value="OQR66646.1"/>
    <property type="molecule type" value="Genomic_DNA"/>
</dbReference>
<keyword evidence="5 8" id="KW-0904">Protein phosphatase</keyword>
<dbReference type="OrthoDB" id="167668at2759"/>
<dbReference type="InterPro" id="IPR006545">
    <property type="entry name" value="EYA_dom"/>
</dbReference>
<organism evidence="10 11">
    <name type="scientific">Tropilaelaps mercedesae</name>
    <dbReference type="NCBI Taxonomy" id="418985"/>
    <lineage>
        <taxon>Eukaryota</taxon>
        <taxon>Metazoa</taxon>
        <taxon>Ecdysozoa</taxon>
        <taxon>Arthropoda</taxon>
        <taxon>Chelicerata</taxon>
        <taxon>Arachnida</taxon>
        <taxon>Acari</taxon>
        <taxon>Parasitiformes</taxon>
        <taxon>Mesostigmata</taxon>
        <taxon>Gamasina</taxon>
        <taxon>Dermanyssoidea</taxon>
        <taxon>Laelapidae</taxon>
        <taxon>Tropilaelaps</taxon>
    </lineage>
</organism>
<dbReference type="GO" id="GO:0030154">
    <property type="term" value="P:cell differentiation"/>
    <property type="evidence" value="ECO:0007669"/>
    <property type="project" value="TreeGrafter"/>
</dbReference>
<evidence type="ECO:0000256" key="3">
    <source>
        <dbReference type="ARBA" id="ARBA00022801"/>
    </source>
</evidence>
<dbReference type="AlphaFoldDB" id="A0A1V9WZT6"/>
<dbReference type="PANTHER" id="PTHR10190:SF16">
    <property type="entry name" value="DEVELOPMENTAL PROTEIN EYES ABSENT"/>
    <property type="match status" value="1"/>
</dbReference>
<evidence type="ECO:0000256" key="7">
    <source>
        <dbReference type="PIRSR" id="PIRSR628472-2"/>
    </source>
</evidence>
<dbReference type="NCBIfam" id="TIGR01658">
    <property type="entry name" value="EYA-cons_domain"/>
    <property type="match status" value="1"/>
</dbReference>
<protein>
    <recommendedName>
        <fullName evidence="8">Eyes absent homolog</fullName>
        <ecNumber evidence="8">3.1.3.48</ecNumber>
    </recommendedName>
</protein>
<dbReference type="PANTHER" id="PTHR10190">
    <property type="entry name" value="EYES ABSENT"/>
    <property type="match status" value="1"/>
</dbReference>
<evidence type="ECO:0000256" key="4">
    <source>
        <dbReference type="ARBA" id="ARBA00022842"/>
    </source>
</evidence>